<organism evidence="3 4">
    <name type="scientific">Sphingomonas carotinifaciens</name>
    <dbReference type="NCBI Taxonomy" id="1166323"/>
    <lineage>
        <taxon>Bacteria</taxon>
        <taxon>Pseudomonadati</taxon>
        <taxon>Pseudomonadota</taxon>
        <taxon>Alphaproteobacteria</taxon>
        <taxon>Sphingomonadales</taxon>
        <taxon>Sphingomonadaceae</taxon>
        <taxon>Sphingomonas</taxon>
    </lineage>
</organism>
<evidence type="ECO:0000313" key="3">
    <source>
        <dbReference type="EMBL" id="SDF17267.1"/>
    </source>
</evidence>
<dbReference type="Pfam" id="PF04964">
    <property type="entry name" value="Flp_Fap"/>
    <property type="match status" value="1"/>
</dbReference>
<accession>A0A1G7IX56</accession>
<proteinExistence type="predicted"/>
<dbReference type="EMBL" id="WSUT01000005">
    <property type="protein sequence ID" value="MWC44094.1"/>
    <property type="molecule type" value="Genomic_DNA"/>
</dbReference>
<protein>
    <submittedName>
        <fullName evidence="2">Flp family type IVb pilin</fullName>
    </submittedName>
    <submittedName>
        <fullName evidence="3">Pilus assembly protein Flp/PilA</fullName>
    </submittedName>
</protein>
<dbReference type="Proteomes" id="UP000436801">
    <property type="component" value="Unassembled WGS sequence"/>
</dbReference>
<evidence type="ECO:0000313" key="2">
    <source>
        <dbReference type="EMBL" id="MWC44094.1"/>
    </source>
</evidence>
<feature type="transmembrane region" description="Helical" evidence="1">
    <location>
        <begin position="30"/>
        <end position="49"/>
    </location>
</feature>
<dbReference type="RefSeq" id="WP_149681790.1">
    <property type="nucleotide sequence ID" value="NZ_FNBI01000002.1"/>
</dbReference>
<keyword evidence="1" id="KW-0472">Membrane</keyword>
<dbReference type="AlphaFoldDB" id="A0A1G7IX56"/>
<keyword evidence="4" id="KW-1185">Reference proteome</keyword>
<name>A0A1G7IX56_9SPHN</name>
<dbReference type="EMBL" id="FNBI01000002">
    <property type="protein sequence ID" value="SDF17267.1"/>
    <property type="molecule type" value="Genomic_DNA"/>
</dbReference>
<evidence type="ECO:0000313" key="4">
    <source>
        <dbReference type="Proteomes" id="UP000323502"/>
    </source>
</evidence>
<reference evidence="2 5" key="2">
    <citation type="submission" date="2019-12" db="EMBL/GenBank/DDBJ databases">
        <authorList>
            <person name="Zheng J."/>
        </authorList>
    </citation>
    <scope>NUCLEOTIDE SEQUENCE [LARGE SCALE GENOMIC DNA]</scope>
    <source>
        <strain evidence="2 5">DSM 27347</strain>
    </source>
</reference>
<evidence type="ECO:0000256" key="1">
    <source>
        <dbReference type="SAM" id="Phobius"/>
    </source>
</evidence>
<reference evidence="3 4" key="1">
    <citation type="submission" date="2016-10" db="EMBL/GenBank/DDBJ databases">
        <authorList>
            <person name="Varghese N."/>
            <person name="Submissions S."/>
        </authorList>
    </citation>
    <scope>NUCLEOTIDE SEQUENCE [LARGE SCALE GENOMIC DNA]</scope>
    <source>
        <strain evidence="3 4">S7-754</strain>
    </source>
</reference>
<dbReference type="InterPro" id="IPR007047">
    <property type="entry name" value="Flp_Fap"/>
</dbReference>
<keyword evidence="1" id="KW-1133">Transmembrane helix</keyword>
<keyword evidence="1" id="KW-0812">Transmembrane</keyword>
<evidence type="ECO:0000313" key="5">
    <source>
        <dbReference type="Proteomes" id="UP000436801"/>
    </source>
</evidence>
<gene>
    <name evidence="2" type="ORF">GQR91_10595</name>
    <name evidence="3" type="ORF">SAMN05216557_102416</name>
</gene>
<sequence>MKLRIAKLLRPRVPLAGLWHQSRGATAIEYGLILALVFLVIIVGVGQTADSTIGIWNRVSSRIVNAR</sequence>
<dbReference type="Proteomes" id="UP000323502">
    <property type="component" value="Unassembled WGS sequence"/>
</dbReference>